<evidence type="ECO:0000256" key="6">
    <source>
        <dbReference type="ARBA" id="ARBA00022741"/>
    </source>
</evidence>
<dbReference type="Gene3D" id="1.10.20.140">
    <property type="match status" value="1"/>
</dbReference>
<feature type="region of interest" description="Interaction with substrate tRNA" evidence="10">
    <location>
        <begin position="34"/>
        <end position="37"/>
    </location>
</feature>
<dbReference type="Proteomes" id="UP000236434">
    <property type="component" value="Unassembled WGS sequence"/>
</dbReference>
<dbReference type="RefSeq" id="WP_103066716.1">
    <property type="nucleotide sequence ID" value="NZ_AZRL01000008.1"/>
</dbReference>
<dbReference type="GO" id="GO:0006400">
    <property type="term" value="P:tRNA modification"/>
    <property type="evidence" value="ECO:0007669"/>
    <property type="project" value="TreeGrafter"/>
</dbReference>
<keyword evidence="4 10" id="KW-0808">Transferase</keyword>
<dbReference type="EMBL" id="AZRL01000008">
    <property type="protein sequence ID" value="PNR96935.1"/>
    <property type="molecule type" value="Genomic_DNA"/>
</dbReference>
<evidence type="ECO:0000313" key="14">
    <source>
        <dbReference type="EMBL" id="PNR96935.1"/>
    </source>
</evidence>
<dbReference type="PANTHER" id="PTHR11088:SF60">
    <property type="entry name" value="TRNA DIMETHYLALLYLTRANSFERASE"/>
    <property type="match status" value="1"/>
</dbReference>
<evidence type="ECO:0000256" key="9">
    <source>
        <dbReference type="ARBA" id="ARBA00049563"/>
    </source>
</evidence>
<comment type="function">
    <text evidence="2 10 12">Catalyzes the transfer of a dimethylallyl group onto the adenine at position 37 in tRNAs that read codons beginning with uridine, leading to the formation of N6-(dimethylallyl)adenosine (i(6)A).</text>
</comment>
<comment type="cofactor">
    <cofactor evidence="1 10">
        <name>Mg(2+)</name>
        <dbReference type="ChEBI" id="CHEBI:18420"/>
    </cofactor>
</comment>
<dbReference type="PANTHER" id="PTHR11088">
    <property type="entry name" value="TRNA DIMETHYLALLYLTRANSFERASE"/>
    <property type="match status" value="1"/>
</dbReference>
<keyword evidence="8 10" id="KW-0460">Magnesium</keyword>
<evidence type="ECO:0000256" key="7">
    <source>
        <dbReference type="ARBA" id="ARBA00022840"/>
    </source>
</evidence>
<gene>
    <name evidence="10" type="primary">miaA</name>
    <name evidence="14" type="ORF">X929_03840</name>
</gene>
<dbReference type="InterPro" id="IPR039657">
    <property type="entry name" value="Dimethylallyltransferase"/>
</dbReference>
<comment type="similarity">
    <text evidence="3 10 13">Belongs to the IPP transferase family.</text>
</comment>
<dbReference type="Pfam" id="PF01715">
    <property type="entry name" value="IPPT"/>
    <property type="match status" value="1"/>
</dbReference>
<keyword evidence="6 10" id="KW-0547">Nucleotide-binding</keyword>
<evidence type="ECO:0000256" key="1">
    <source>
        <dbReference type="ARBA" id="ARBA00001946"/>
    </source>
</evidence>
<evidence type="ECO:0000256" key="10">
    <source>
        <dbReference type="HAMAP-Rule" id="MF_00185"/>
    </source>
</evidence>
<accession>A0A2K1P2B0</accession>
<dbReference type="GO" id="GO:0052381">
    <property type="term" value="F:tRNA dimethylallyltransferase activity"/>
    <property type="evidence" value="ECO:0007669"/>
    <property type="project" value="UniProtKB-UniRule"/>
</dbReference>
<name>A0A2K1P2B0_9BACT</name>
<evidence type="ECO:0000256" key="11">
    <source>
        <dbReference type="RuleBase" id="RU003783"/>
    </source>
</evidence>
<reference evidence="14 15" key="1">
    <citation type="submission" date="2013-12" db="EMBL/GenBank/DDBJ databases">
        <title>Comparative genomics of Petrotoga isolates.</title>
        <authorList>
            <person name="Nesbo C.L."/>
            <person name="Charchuk R."/>
            <person name="Chow K."/>
        </authorList>
    </citation>
    <scope>NUCLEOTIDE SEQUENCE [LARGE SCALE GENOMIC DNA]</scope>
    <source>
        <strain evidence="14 15">DSM 13574</strain>
    </source>
</reference>
<evidence type="ECO:0000256" key="13">
    <source>
        <dbReference type="RuleBase" id="RU003785"/>
    </source>
</evidence>
<evidence type="ECO:0000256" key="8">
    <source>
        <dbReference type="ARBA" id="ARBA00022842"/>
    </source>
</evidence>
<organism evidence="14 15">
    <name type="scientific">Petrotoga olearia DSM 13574</name>
    <dbReference type="NCBI Taxonomy" id="1122955"/>
    <lineage>
        <taxon>Bacteria</taxon>
        <taxon>Thermotogati</taxon>
        <taxon>Thermotogota</taxon>
        <taxon>Thermotogae</taxon>
        <taxon>Petrotogales</taxon>
        <taxon>Petrotogaceae</taxon>
        <taxon>Petrotoga</taxon>
    </lineage>
</organism>
<dbReference type="NCBIfam" id="TIGR00174">
    <property type="entry name" value="miaA"/>
    <property type="match status" value="1"/>
</dbReference>
<evidence type="ECO:0000256" key="4">
    <source>
        <dbReference type="ARBA" id="ARBA00022679"/>
    </source>
</evidence>
<proteinExistence type="inferred from homology"/>
<keyword evidence="5 10" id="KW-0819">tRNA processing</keyword>
<sequence>MNKVLVIAGPTAVGKTEISVKIAKRINGEIICMDSRQIYSHLIIGTAVPDEETKKMVPHHLFSSIDPRTHFTAFDYKKIAEKQISEVLKRGNTPILVGGTGLYLDALRKGFLNVKSDYGLRTYLRKLEKNNPGVLRKILVDLDPQRALKIHPNDLKRIIRAIEIYIITGIKMGDIVKENRQSNNSFDYHIIILDRERQELHERINKRVHQMIDEGLIDEVRNLLSLGYSTTLNALNTIGYKEVIKYLYGKIDFDEMIHQIKVNTRNYARRQIIYFRKIESGKWINLSNTNKEDVADQIVSEFI</sequence>
<comment type="subunit">
    <text evidence="10">Monomer.</text>
</comment>
<evidence type="ECO:0000256" key="3">
    <source>
        <dbReference type="ARBA" id="ARBA00005842"/>
    </source>
</evidence>
<dbReference type="EC" id="2.5.1.75" evidence="10"/>
<evidence type="ECO:0000313" key="15">
    <source>
        <dbReference type="Proteomes" id="UP000236434"/>
    </source>
</evidence>
<feature type="binding site" evidence="10">
    <location>
        <begin position="11"/>
        <end position="16"/>
    </location>
    <ligand>
        <name>substrate</name>
    </ligand>
</feature>
<dbReference type="InterPro" id="IPR027417">
    <property type="entry name" value="P-loop_NTPase"/>
</dbReference>
<evidence type="ECO:0000256" key="2">
    <source>
        <dbReference type="ARBA" id="ARBA00003213"/>
    </source>
</evidence>
<dbReference type="GO" id="GO:0005524">
    <property type="term" value="F:ATP binding"/>
    <property type="evidence" value="ECO:0007669"/>
    <property type="project" value="UniProtKB-UniRule"/>
</dbReference>
<keyword evidence="7 10" id="KW-0067">ATP-binding</keyword>
<comment type="caution">
    <text evidence="10">Lacks conserved residue(s) required for the propagation of feature annotation.</text>
</comment>
<feature type="site" description="Interaction with substrate tRNA" evidence="10">
    <location>
        <position position="121"/>
    </location>
</feature>
<dbReference type="InterPro" id="IPR018022">
    <property type="entry name" value="IPT"/>
</dbReference>
<dbReference type="OrthoDB" id="9776390at2"/>
<comment type="catalytic activity">
    <reaction evidence="9 10 11">
        <text>adenosine(37) in tRNA + dimethylallyl diphosphate = N(6)-dimethylallyladenosine(37) in tRNA + diphosphate</text>
        <dbReference type="Rhea" id="RHEA:26482"/>
        <dbReference type="Rhea" id="RHEA-COMP:10162"/>
        <dbReference type="Rhea" id="RHEA-COMP:10375"/>
        <dbReference type="ChEBI" id="CHEBI:33019"/>
        <dbReference type="ChEBI" id="CHEBI:57623"/>
        <dbReference type="ChEBI" id="CHEBI:74411"/>
        <dbReference type="ChEBI" id="CHEBI:74415"/>
        <dbReference type="EC" id="2.5.1.75"/>
    </reaction>
</comment>
<feature type="site" description="Interaction with substrate tRNA" evidence="10">
    <location>
        <position position="100"/>
    </location>
</feature>
<dbReference type="Gene3D" id="3.40.50.300">
    <property type="entry name" value="P-loop containing nucleotide triphosphate hydrolases"/>
    <property type="match status" value="1"/>
</dbReference>
<protein>
    <recommendedName>
        <fullName evidence="10">tRNA dimethylallyltransferase</fullName>
        <ecNumber evidence="10">2.5.1.75</ecNumber>
    </recommendedName>
    <alternativeName>
        <fullName evidence="10">Dimethylallyl diphosphate:tRNA dimethylallyltransferase</fullName>
        <shortName evidence="10">DMAPP:tRNA dimethylallyltransferase</shortName>
        <shortName evidence="10">DMATase</shortName>
    </alternativeName>
    <alternativeName>
        <fullName evidence="10">Isopentenyl-diphosphate:tRNA isopentenyltransferase</fullName>
        <shortName evidence="10">IPP transferase</shortName>
        <shortName evidence="10">IPPT</shortName>
        <shortName evidence="10">IPTase</shortName>
    </alternativeName>
</protein>
<evidence type="ECO:0000256" key="12">
    <source>
        <dbReference type="RuleBase" id="RU003784"/>
    </source>
</evidence>
<dbReference type="AlphaFoldDB" id="A0A2K1P2B0"/>
<dbReference type="SUPFAM" id="SSF52540">
    <property type="entry name" value="P-loop containing nucleoside triphosphate hydrolases"/>
    <property type="match status" value="2"/>
</dbReference>
<evidence type="ECO:0000256" key="5">
    <source>
        <dbReference type="ARBA" id="ARBA00022694"/>
    </source>
</evidence>
<dbReference type="HAMAP" id="MF_00185">
    <property type="entry name" value="IPP_trans"/>
    <property type="match status" value="1"/>
</dbReference>
<comment type="caution">
    <text evidence="14">The sequence shown here is derived from an EMBL/GenBank/DDBJ whole genome shotgun (WGS) entry which is preliminary data.</text>
</comment>
<feature type="binding site" evidence="10">
    <location>
        <begin position="9"/>
        <end position="16"/>
    </location>
    <ligand>
        <name>ATP</name>
        <dbReference type="ChEBI" id="CHEBI:30616"/>
    </ligand>
</feature>